<keyword evidence="4" id="KW-1185">Reference proteome</keyword>
<proteinExistence type="predicted"/>
<gene>
    <name evidence="3" type="ORF">PHPALM_3166</name>
</gene>
<dbReference type="EMBL" id="NCKW01001825">
    <property type="protein sequence ID" value="POM79210.1"/>
    <property type="molecule type" value="Genomic_DNA"/>
</dbReference>
<dbReference type="PROSITE" id="PS50966">
    <property type="entry name" value="ZF_SWIM"/>
    <property type="match status" value="1"/>
</dbReference>
<evidence type="ECO:0000313" key="4">
    <source>
        <dbReference type="Proteomes" id="UP000237271"/>
    </source>
</evidence>
<sequence length="715" mass="80810">MAIEHAAAAKHPDAVYSPKISNGEPSVEATVEVTTEASSIRSNESAEETKVSLTLYPTIYCSQTFAADHHKMTLTQTTRALNLHVNAPKPAQSLLHCLLSRTDLRRHTKNAENLDQMLKAHKSVNNQKPGLPQTTFDSWDDFQQFWMRTERRTTCITASAALKSGTNFLSHNFKRMWCTHAASQASRGAGRRDTDSRFTGCEASFPARSVKVVEDGTATWKVRIDAETEISLHNHKTTKAIYESYSGPKSSTLSRNVRQDLGHLTEMKTSTADINRYLADKIDIAITPQQTRNLLRHLLGSTTLERTKALLDTFTDEEGNHVLFFFQDQMDITCVIAMQTAVQKTSVQQWGDTLVMDWTHGTNNLGYHLGCPVLLRSLVVTTATGRGIPVIDFLALDQTTVTMERIISFFNRRNPTWYLVQTIVIDKDFVEWRFHALTYWRKVCRRPKFKLKVTQRDGMESAFAKFIYWYGLQYVYLKHFAGSVASYVTDYVASYVLSGGDSYCVAERSNSQRSFDSELAAFSKTWNHAFQCGQTTLEENISAGNTTTNRIESNWNQVKLLLGKKPRLDVAITGLLSHQATIVGQLLTSIRKHSSTSRQPGTIPDFLTLVSKHLSDVSLAKVRAQWDMFMAYSEEFSCKKLDASIGEWEIRTPGHAHGCNDFMWSCTCLFYCSNHLPCQHLMFIAERIHHSNIPGSTIKNRWNMVAMTTRPHPPV</sequence>
<organism evidence="3 4">
    <name type="scientific">Phytophthora palmivora</name>
    <dbReference type="NCBI Taxonomy" id="4796"/>
    <lineage>
        <taxon>Eukaryota</taxon>
        <taxon>Sar</taxon>
        <taxon>Stramenopiles</taxon>
        <taxon>Oomycota</taxon>
        <taxon>Peronosporomycetes</taxon>
        <taxon>Peronosporales</taxon>
        <taxon>Peronosporaceae</taxon>
        <taxon>Phytophthora</taxon>
    </lineage>
</organism>
<dbReference type="OrthoDB" id="124789at2759"/>
<keyword evidence="1" id="KW-0863">Zinc-finger</keyword>
<dbReference type="PANTHER" id="PTHR31569:SF4">
    <property type="entry name" value="SWIM-TYPE DOMAIN-CONTAINING PROTEIN"/>
    <property type="match status" value="1"/>
</dbReference>
<dbReference type="PANTHER" id="PTHR31569">
    <property type="entry name" value="SWIM-TYPE DOMAIN-CONTAINING PROTEIN"/>
    <property type="match status" value="1"/>
</dbReference>
<evidence type="ECO:0000256" key="1">
    <source>
        <dbReference type="PROSITE-ProRule" id="PRU00325"/>
    </source>
</evidence>
<feature type="domain" description="SWIM-type" evidence="2">
    <location>
        <begin position="648"/>
        <end position="689"/>
    </location>
</feature>
<evidence type="ECO:0000259" key="2">
    <source>
        <dbReference type="PROSITE" id="PS50966"/>
    </source>
</evidence>
<dbReference type="InterPro" id="IPR048324">
    <property type="entry name" value="ZSWIM1-3_RNaseH-like"/>
</dbReference>
<dbReference type="Proteomes" id="UP000237271">
    <property type="component" value="Unassembled WGS sequence"/>
</dbReference>
<dbReference type="InterPro" id="IPR052579">
    <property type="entry name" value="Zinc_finger_SWIM"/>
</dbReference>
<dbReference type="GO" id="GO:0008270">
    <property type="term" value="F:zinc ion binding"/>
    <property type="evidence" value="ECO:0007669"/>
    <property type="project" value="UniProtKB-KW"/>
</dbReference>
<accession>A0A2P4YN54</accession>
<comment type="caution">
    <text evidence="3">The sequence shown here is derived from an EMBL/GenBank/DDBJ whole genome shotgun (WGS) entry which is preliminary data.</text>
</comment>
<keyword evidence="1" id="KW-0862">Zinc</keyword>
<keyword evidence="1" id="KW-0479">Metal-binding</keyword>
<dbReference type="Pfam" id="PF21056">
    <property type="entry name" value="ZSWIM1-3_RNaseH-like"/>
    <property type="match status" value="1"/>
</dbReference>
<evidence type="ECO:0000313" key="3">
    <source>
        <dbReference type="EMBL" id="POM79210.1"/>
    </source>
</evidence>
<protein>
    <recommendedName>
        <fullName evidence="2">SWIM-type domain-containing protein</fullName>
    </recommendedName>
</protein>
<name>A0A2P4YN54_9STRA</name>
<reference evidence="3 4" key="1">
    <citation type="journal article" date="2017" name="Genome Biol. Evol.">
        <title>Phytophthora megakarya and P. palmivora, closely related causal agents of cacao black pod rot, underwent increases in genome sizes and gene numbers by different mechanisms.</title>
        <authorList>
            <person name="Ali S.S."/>
            <person name="Shao J."/>
            <person name="Lary D.J."/>
            <person name="Kronmiller B."/>
            <person name="Shen D."/>
            <person name="Strem M.D."/>
            <person name="Amoako-Attah I."/>
            <person name="Akrofi A.Y."/>
            <person name="Begoude B.A."/>
            <person name="Ten Hoopen G.M."/>
            <person name="Coulibaly K."/>
            <person name="Kebe B.I."/>
            <person name="Melnick R.L."/>
            <person name="Guiltinan M.J."/>
            <person name="Tyler B.M."/>
            <person name="Meinhardt L.W."/>
            <person name="Bailey B.A."/>
        </authorList>
    </citation>
    <scope>NUCLEOTIDE SEQUENCE [LARGE SCALE GENOMIC DNA]</scope>
    <source>
        <strain evidence="4">sbr112.9</strain>
    </source>
</reference>
<dbReference type="InterPro" id="IPR007527">
    <property type="entry name" value="Znf_SWIM"/>
</dbReference>
<dbReference type="AlphaFoldDB" id="A0A2P4YN54"/>